<dbReference type="PANTHER" id="PTHR45754:SF3">
    <property type="entry name" value="METHYLENETETRAHYDROFOLATE REDUCTASE (NADPH)"/>
    <property type="match status" value="1"/>
</dbReference>
<comment type="catalytic activity">
    <reaction evidence="7">
        <text>(6S)-5-methyl-5,6,7,8-tetrahydrofolate + NAD(+) = (6R)-5,10-methylene-5,6,7,8-tetrahydrofolate + NADH + H(+)</text>
        <dbReference type="Rhea" id="RHEA:19821"/>
        <dbReference type="ChEBI" id="CHEBI:15378"/>
        <dbReference type="ChEBI" id="CHEBI:15636"/>
        <dbReference type="ChEBI" id="CHEBI:18608"/>
        <dbReference type="ChEBI" id="CHEBI:57540"/>
        <dbReference type="ChEBI" id="CHEBI:57945"/>
        <dbReference type="EC" id="1.5.1.54"/>
    </reaction>
    <physiologicalReaction direction="right-to-left" evidence="7">
        <dbReference type="Rhea" id="RHEA:19823"/>
    </physiologicalReaction>
</comment>
<evidence type="ECO:0000256" key="4">
    <source>
        <dbReference type="ARBA" id="ARBA00022630"/>
    </source>
</evidence>
<name>A0A853BA51_9PSEU</name>
<dbReference type="GO" id="GO:0009086">
    <property type="term" value="P:methionine biosynthetic process"/>
    <property type="evidence" value="ECO:0007669"/>
    <property type="project" value="TreeGrafter"/>
</dbReference>
<evidence type="ECO:0000313" key="9">
    <source>
        <dbReference type="EMBL" id="NYI91597.1"/>
    </source>
</evidence>
<dbReference type="RefSeq" id="WP_179775466.1">
    <property type="nucleotide sequence ID" value="NZ_JACCFK010000001.1"/>
</dbReference>
<dbReference type="GO" id="GO:0071949">
    <property type="term" value="F:FAD binding"/>
    <property type="evidence" value="ECO:0007669"/>
    <property type="project" value="TreeGrafter"/>
</dbReference>
<keyword evidence="10" id="KW-1185">Reference proteome</keyword>
<dbReference type="GO" id="GO:0035999">
    <property type="term" value="P:tetrahydrofolate interconversion"/>
    <property type="evidence" value="ECO:0007669"/>
    <property type="project" value="UniProtKB-UniPathway"/>
</dbReference>
<evidence type="ECO:0000256" key="5">
    <source>
        <dbReference type="ARBA" id="ARBA00022827"/>
    </source>
</evidence>
<dbReference type="EMBL" id="JACCFK010000001">
    <property type="protein sequence ID" value="NYI91597.1"/>
    <property type="molecule type" value="Genomic_DNA"/>
</dbReference>
<proteinExistence type="inferred from homology"/>
<evidence type="ECO:0000256" key="3">
    <source>
        <dbReference type="ARBA" id="ARBA00006743"/>
    </source>
</evidence>
<evidence type="ECO:0000256" key="7">
    <source>
        <dbReference type="ARBA" id="ARBA00048628"/>
    </source>
</evidence>
<comment type="similarity">
    <text evidence="3 8">Belongs to the methylenetetrahydrofolate reductase family.</text>
</comment>
<dbReference type="PANTHER" id="PTHR45754">
    <property type="entry name" value="METHYLENETETRAHYDROFOLATE REDUCTASE"/>
    <property type="match status" value="1"/>
</dbReference>
<protein>
    <recommendedName>
        <fullName evidence="8">Methylenetetrahydrofolate reductase</fullName>
    </recommendedName>
</protein>
<evidence type="ECO:0000256" key="1">
    <source>
        <dbReference type="ARBA" id="ARBA00001974"/>
    </source>
</evidence>
<dbReference type="GO" id="GO:0005829">
    <property type="term" value="C:cytosol"/>
    <property type="evidence" value="ECO:0007669"/>
    <property type="project" value="TreeGrafter"/>
</dbReference>
<dbReference type="InterPro" id="IPR029041">
    <property type="entry name" value="FAD-linked_oxidoreductase-like"/>
</dbReference>
<dbReference type="Proteomes" id="UP000549616">
    <property type="component" value="Unassembled WGS sequence"/>
</dbReference>
<reference evidence="9 10" key="1">
    <citation type="submission" date="2020-07" db="EMBL/GenBank/DDBJ databases">
        <title>Sequencing the genomes of 1000 actinobacteria strains.</title>
        <authorList>
            <person name="Klenk H.-P."/>
        </authorList>
    </citation>
    <scope>NUCLEOTIDE SEQUENCE [LARGE SCALE GENOMIC DNA]</scope>
    <source>
        <strain evidence="9 10">DSM 104006</strain>
    </source>
</reference>
<keyword evidence="5 8" id="KW-0274">FAD</keyword>
<dbReference type="SUPFAM" id="SSF51730">
    <property type="entry name" value="FAD-linked oxidoreductase"/>
    <property type="match status" value="1"/>
</dbReference>
<evidence type="ECO:0000256" key="6">
    <source>
        <dbReference type="ARBA" id="ARBA00023002"/>
    </source>
</evidence>
<comment type="pathway">
    <text evidence="2 8">One-carbon metabolism; tetrahydrofolate interconversion.</text>
</comment>
<evidence type="ECO:0000313" key="10">
    <source>
        <dbReference type="Proteomes" id="UP000549616"/>
    </source>
</evidence>
<comment type="cofactor">
    <cofactor evidence="1 8">
        <name>FAD</name>
        <dbReference type="ChEBI" id="CHEBI:57692"/>
    </cofactor>
</comment>
<dbReference type="GO" id="GO:0106312">
    <property type="term" value="F:methylenetetrahydrofolate reductase (NADH) activity"/>
    <property type="evidence" value="ECO:0007669"/>
    <property type="project" value="UniProtKB-EC"/>
</dbReference>
<dbReference type="Pfam" id="PF02219">
    <property type="entry name" value="MTHFR"/>
    <property type="match status" value="1"/>
</dbReference>
<evidence type="ECO:0000256" key="8">
    <source>
        <dbReference type="RuleBase" id="RU003862"/>
    </source>
</evidence>
<evidence type="ECO:0000256" key="2">
    <source>
        <dbReference type="ARBA" id="ARBA00004777"/>
    </source>
</evidence>
<dbReference type="InterPro" id="IPR003171">
    <property type="entry name" value="Mehydrof_redctse-like"/>
</dbReference>
<dbReference type="AlphaFoldDB" id="A0A853BA51"/>
<comment type="caution">
    <text evidence="9">The sequence shown here is derived from an EMBL/GenBank/DDBJ whole genome shotgun (WGS) entry which is preliminary data.</text>
</comment>
<gene>
    <name evidence="9" type="ORF">HNR02_004920</name>
</gene>
<organism evidence="9 10">
    <name type="scientific">Amycolatopsis endophytica</name>
    <dbReference type="NCBI Taxonomy" id="860233"/>
    <lineage>
        <taxon>Bacteria</taxon>
        <taxon>Bacillati</taxon>
        <taxon>Actinomycetota</taxon>
        <taxon>Actinomycetes</taxon>
        <taxon>Pseudonocardiales</taxon>
        <taxon>Pseudonocardiaceae</taxon>
        <taxon>Amycolatopsis</taxon>
    </lineage>
</organism>
<accession>A0A853BA51</accession>
<keyword evidence="4 8" id="KW-0285">Flavoprotein</keyword>
<dbReference type="Gene3D" id="3.20.20.220">
    <property type="match status" value="1"/>
</dbReference>
<sequence length="286" mass="31049">MTAEQPATPPGTAQRLLQLLDEATLEVIPLKGAQEQILRTSEKATVAVTCSPKFGLSRTLEHCTVAANAGRRVVPHLAARMVRDHASLRDFVRQVADLGVTDLYVIGGDAETPAGKYHEAAELLDDLAAMEHPFTRIGVGCYPEGHPHIDDDRLWEALLRKQSHATYLVSQMCFDATAFTSWLTQARARGVTLPVRVGVSGPVKLAKLTELSLRIGVGQSLRFLGKQHGLVGNVLMGRTYDPAPFLRAVLAGQPGRGDDVEGLHVFTFNQVAACQDWLDTQRGARA</sequence>
<dbReference type="UniPathway" id="UPA00193"/>
<keyword evidence="6 8" id="KW-0560">Oxidoreductase</keyword>